<keyword evidence="8" id="KW-1185">Reference proteome</keyword>
<dbReference type="InterPro" id="IPR014756">
    <property type="entry name" value="Ig_E-set"/>
</dbReference>
<feature type="chain" id="PRO_5009928947" description="CopC domain-containing protein" evidence="5">
    <location>
        <begin position="26"/>
        <end position="122"/>
    </location>
</feature>
<evidence type="ECO:0000256" key="4">
    <source>
        <dbReference type="ARBA" id="ARBA00023008"/>
    </source>
</evidence>
<evidence type="ECO:0000256" key="5">
    <source>
        <dbReference type="SAM" id="SignalP"/>
    </source>
</evidence>
<dbReference type="EMBL" id="FRCX01000019">
    <property type="protein sequence ID" value="SHN43859.1"/>
    <property type="molecule type" value="Genomic_DNA"/>
</dbReference>
<keyword evidence="2" id="KW-0479">Metal-binding</keyword>
<evidence type="ECO:0000259" key="6">
    <source>
        <dbReference type="Pfam" id="PF04234"/>
    </source>
</evidence>
<keyword evidence="3 5" id="KW-0732">Signal</keyword>
<dbReference type="STRING" id="551987.SAMN05192549_1198"/>
<dbReference type="AlphaFoldDB" id="A0A1M7RCJ5"/>
<dbReference type="Pfam" id="PF04234">
    <property type="entry name" value="CopC"/>
    <property type="match status" value="1"/>
</dbReference>
<proteinExistence type="predicted"/>
<evidence type="ECO:0000256" key="2">
    <source>
        <dbReference type="ARBA" id="ARBA00022723"/>
    </source>
</evidence>
<dbReference type="InterPro" id="IPR032694">
    <property type="entry name" value="CopC/D"/>
</dbReference>
<dbReference type="GO" id="GO:0005886">
    <property type="term" value="C:plasma membrane"/>
    <property type="evidence" value="ECO:0007669"/>
    <property type="project" value="TreeGrafter"/>
</dbReference>
<dbReference type="GO" id="GO:0046688">
    <property type="term" value="P:response to copper ion"/>
    <property type="evidence" value="ECO:0007669"/>
    <property type="project" value="InterPro"/>
</dbReference>
<dbReference type="InterPro" id="IPR014755">
    <property type="entry name" value="Cu-Rt/internalin_Ig-like"/>
</dbReference>
<organism evidence="7 8">
    <name type="scientific">Duganella sacchari</name>
    <dbReference type="NCBI Taxonomy" id="551987"/>
    <lineage>
        <taxon>Bacteria</taxon>
        <taxon>Pseudomonadati</taxon>
        <taxon>Pseudomonadota</taxon>
        <taxon>Betaproteobacteria</taxon>
        <taxon>Burkholderiales</taxon>
        <taxon>Oxalobacteraceae</taxon>
        <taxon>Telluria group</taxon>
        <taxon>Duganella</taxon>
    </lineage>
</organism>
<evidence type="ECO:0000313" key="8">
    <source>
        <dbReference type="Proteomes" id="UP000184339"/>
    </source>
</evidence>
<dbReference type="PANTHER" id="PTHR34820">
    <property type="entry name" value="INNER MEMBRANE PROTEIN YEBZ"/>
    <property type="match status" value="1"/>
</dbReference>
<dbReference type="GO" id="GO:0005507">
    <property type="term" value="F:copper ion binding"/>
    <property type="evidence" value="ECO:0007669"/>
    <property type="project" value="InterPro"/>
</dbReference>
<keyword evidence="4" id="KW-0186">Copper</keyword>
<comment type="subcellular location">
    <subcellularLocation>
        <location evidence="1">Cell envelope</location>
    </subcellularLocation>
</comment>
<dbReference type="Proteomes" id="UP000184339">
    <property type="component" value="Unassembled WGS sequence"/>
</dbReference>
<protein>
    <recommendedName>
        <fullName evidence="6">CopC domain-containing protein</fullName>
    </recommendedName>
</protein>
<gene>
    <name evidence="7" type="ORF">SAMN05192549_1198</name>
</gene>
<evidence type="ECO:0000256" key="1">
    <source>
        <dbReference type="ARBA" id="ARBA00004196"/>
    </source>
</evidence>
<dbReference type="GO" id="GO:0030313">
    <property type="term" value="C:cell envelope"/>
    <property type="evidence" value="ECO:0007669"/>
    <property type="project" value="UniProtKB-SubCell"/>
</dbReference>
<evidence type="ECO:0000256" key="3">
    <source>
        <dbReference type="ARBA" id="ARBA00022729"/>
    </source>
</evidence>
<dbReference type="PANTHER" id="PTHR34820:SF4">
    <property type="entry name" value="INNER MEMBRANE PROTEIN YEBZ"/>
    <property type="match status" value="1"/>
</dbReference>
<sequence length="122" mass="12607">MKALRTLIVAAAMAAATLVSPFASAHATLKGSNPEAGATLAAAPKDITLTFNEKIEEAFSTITIADGQGKEVTAGKAKVDTTNPAILRLDVPALAAGSYTVTWAVAGHDGHRRKGDFKFTVK</sequence>
<dbReference type="GO" id="GO:0006825">
    <property type="term" value="P:copper ion transport"/>
    <property type="evidence" value="ECO:0007669"/>
    <property type="project" value="InterPro"/>
</dbReference>
<accession>A0A1M7RCJ5</accession>
<evidence type="ECO:0000313" key="7">
    <source>
        <dbReference type="EMBL" id="SHN43859.1"/>
    </source>
</evidence>
<dbReference type="SUPFAM" id="SSF81296">
    <property type="entry name" value="E set domains"/>
    <property type="match status" value="1"/>
</dbReference>
<feature type="signal peptide" evidence="5">
    <location>
        <begin position="1"/>
        <end position="25"/>
    </location>
</feature>
<dbReference type="InterPro" id="IPR007348">
    <property type="entry name" value="CopC_dom"/>
</dbReference>
<dbReference type="Gene3D" id="2.60.40.1220">
    <property type="match status" value="1"/>
</dbReference>
<dbReference type="RefSeq" id="WP_072789992.1">
    <property type="nucleotide sequence ID" value="NZ_FRCX01000019.1"/>
</dbReference>
<feature type="domain" description="CopC" evidence="6">
    <location>
        <begin position="26"/>
        <end position="121"/>
    </location>
</feature>
<dbReference type="OrthoDB" id="9796814at2"/>
<dbReference type="GO" id="GO:0042597">
    <property type="term" value="C:periplasmic space"/>
    <property type="evidence" value="ECO:0007669"/>
    <property type="project" value="InterPro"/>
</dbReference>
<name>A0A1M7RCJ5_9BURK</name>
<reference evidence="8" key="1">
    <citation type="submission" date="2016-11" db="EMBL/GenBank/DDBJ databases">
        <authorList>
            <person name="Varghese N."/>
            <person name="Submissions S."/>
        </authorList>
    </citation>
    <scope>NUCLEOTIDE SEQUENCE [LARGE SCALE GENOMIC DNA]</scope>
    <source>
        <strain evidence="8">Sac-22</strain>
    </source>
</reference>